<feature type="transmembrane region" description="Helical" evidence="6">
    <location>
        <begin position="409"/>
        <end position="428"/>
    </location>
</feature>
<dbReference type="PROSITE" id="PS50262">
    <property type="entry name" value="G_PROTEIN_RECEP_F1_2"/>
    <property type="match status" value="1"/>
</dbReference>
<keyword evidence="9" id="KW-1185">Reference proteome</keyword>
<organism evidence="8 9">
    <name type="scientific">Orbilia ellipsospora</name>
    <dbReference type="NCBI Taxonomy" id="2528407"/>
    <lineage>
        <taxon>Eukaryota</taxon>
        <taxon>Fungi</taxon>
        <taxon>Dikarya</taxon>
        <taxon>Ascomycota</taxon>
        <taxon>Pezizomycotina</taxon>
        <taxon>Orbiliomycetes</taxon>
        <taxon>Orbiliales</taxon>
        <taxon>Orbiliaceae</taxon>
        <taxon>Orbilia</taxon>
    </lineage>
</organism>
<reference evidence="8 9" key="1">
    <citation type="submission" date="2019-10" db="EMBL/GenBank/DDBJ databases">
        <authorList>
            <person name="Palmer J.M."/>
        </authorList>
    </citation>
    <scope>NUCLEOTIDE SEQUENCE [LARGE SCALE GENOMIC DNA]</scope>
    <source>
        <strain evidence="8 9">TWF694</strain>
    </source>
</reference>
<evidence type="ECO:0000256" key="4">
    <source>
        <dbReference type="ARBA" id="ARBA00023136"/>
    </source>
</evidence>
<keyword evidence="2 6" id="KW-0812">Transmembrane</keyword>
<evidence type="ECO:0000313" key="8">
    <source>
        <dbReference type="EMBL" id="KAK6529084.1"/>
    </source>
</evidence>
<dbReference type="InterPro" id="IPR023041">
    <property type="entry name" value="Glucose_rcpt_Git3-like_N"/>
</dbReference>
<feature type="transmembrane region" description="Helical" evidence="6">
    <location>
        <begin position="85"/>
        <end position="107"/>
    </location>
</feature>
<evidence type="ECO:0000256" key="5">
    <source>
        <dbReference type="SAM" id="MobiDB-lite"/>
    </source>
</evidence>
<feature type="transmembrane region" description="Helical" evidence="6">
    <location>
        <begin position="159"/>
        <end position="183"/>
    </location>
</feature>
<dbReference type="AlphaFoldDB" id="A0AAV9WXP4"/>
<dbReference type="Proteomes" id="UP001365542">
    <property type="component" value="Unassembled WGS sequence"/>
</dbReference>
<dbReference type="GO" id="GO:0005886">
    <property type="term" value="C:plasma membrane"/>
    <property type="evidence" value="ECO:0007669"/>
    <property type="project" value="TreeGrafter"/>
</dbReference>
<gene>
    <name evidence="8" type="ORF">TWF694_004302</name>
</gene>
<feature type="transmembrane region" description="Helical" evidence="6">
    <location>
        <begin position="53"/>
        <end position="73"/>
    </location>
</feature>
<feature type="compositionally biased region" description="Acidic residues" evidence="5">
    <location>
        <begin position="293"/>
        <end position="309"/>
    </location>
</feature>
<feature type="compositionally biased region" description="Pro residues" evidence="5">
    <location>
        <begin position="273"/>
        <end position="283"/>
    </location>
</feature>
<dbReference type="EMBL" id="JAVHJO010000014">
    <property type="protein sequence ID" value="KAK6529084.1"/>
    <property type="molecule type" value="Genomic_DNA"/>
</dbReference>
<evidence type="ECO:0000256" key="2">
    <source>
        <dbReference type="ARBA" id="ARBA00022692"/>
    </source>
</evidence>
<protein>
    <recommendedName>
        <fullName evidence="7">G-protein coupled receptors family 1 profile domain-containing protein</fullName>
    </recommendedName>
</protein>
<name>A0AAV9WXP4_9PEZI</name>
<feature type="region of interest" description="Disordered" evidence="5">
    <location>
        <begin position="264"/>
        <end position="309"/>
    </location>
</feature>
<dbReference type="GO" id="GO:0004930">
    <property type="term" value="F:G protein-coupled receptor activity"/>
    <property type="evidence" value="ECO:0007669"/>
    <property type="project" value="TreeGrafter"/>
</dbReference>
<feature type="transmembrane region" description="Helical" evidence="6">
    <location>
        <begin position="210"/>
        <end position="230"/>
    </location>
</feature>
<sequence>MASWNSPLAALDQSFNANASIIPGPGQDLSLFQQPVVATDWDSWDWAIGTANLIGSISSFFGSGFIVLTYLILPIKRHFRHSLILNLAIADFLTAMNNTISGSWRLAHNKEIPDGMGCVFNGFLEQLSVQATDCSILAIALVTVWSLTRRTLIAETLPLPTTFLICCSTWILPLFTAFTALALNKYVPVSGNWCWIAVQPIYDRYLLMHAWRFLFILIEIMLYTYLHFYLRKRFAAIMSMSRSSSGYGATSTLSPSPVLPKITFTPTSLSPETPRPPHTPLPPQTSVEKAQEDSDSDEPTTWYEDEDEDDYEDFVEAKPDANRRTIFSAASLTLRASKLMDPIPDSPTTPVTPTPAEPPPGKRKRRLNFRFAHPFAHRSKRDDDLGDHEGDRKKTRNNNSAKSRRVRRILLLNAYPAMYILLWIPGIINRFMEATGHGNNVTAFLQASTQFIGIANAITYGWNERVGRQLREHINERWSGHYIAGIRETLTNR</sequence>
<dbReference type="PANTHER" id="PTHR23112">
    <property type="entry name" value="G PROTEIN-COUPLED RECEPTOR 157-RELATED"/>
    <property type="match status" value="1"/>
</dbReference>
<evidence type="ECO:0000256" key="3">
    <source>
        <dbReference type="ARBA" id="ARBA00022989"/>
    </source>
</evidence>
<comment type="subcellular location">
    <subcellularLocation>
        <location evidence="1">Membrane</location>
        <topology evidence="1">Multi-pass membrane protein</topology>
    </subcellularLocation>
</comment>
<feature type="domain" description="G-protein coupled receptors family 1 profile" evidence="7">
    <location>
        <begin position="62"/>
        <end position="460"/>
    </location>
</feature>
<evidence type="ECO:0000313" key="9">
    <source>
        <dbReference type="Proteomes" id="UP001365542"/>
    </source>
</evidence>
<evidence type="ECO:0000259" key="7">
    <source>
        <dbReference type="PROSITE" id="PS50262"/>
    </source>
</evidence>
<keyword evidence="3 6" id="KW-1133">Transmembrane helix</keyword>
<evidence type="ECO:0000256" key="1">
    <source>
        <dbReference type="ARBA" id="ARBA00004141"/>
    </source>
</evidence>
<feature type="transmembrane region" description="Helical" evidence="6">
    <location>
        <begin position="443"/>
        <end position="462"/>
    </location>
</feature>
<feature type="compositionally biased region" description="Pro residues" evidence="5">
    <location>
        <begin position="344"/>
        <end position="359"/>
    </location>
</feature>
<feature type="transmembrane region" description="Helical" evidence="6">
    <location>
        <begin position="127"/>
        <end position="147"/>
    </location>
</feature>
<dbReference type="CDD" id="cd00637">
    <property type="entry name" value="7tm_classA_rhodopsin-like"/>
    <property type="match status" value="1"/>
</dbReference>
<dbReference type="GO" id="GO:0007189">
    <property type="term" value="P:adenylate cyclase-activating G protein-coupled receptor signaling pathway"/>
    <property type="evidence" value="ECO:0007669"/>
    <property type="project" value="TreeGrafter"/>
</dbReference>
<dbReference type="PANTHER" id="PTHR23112:SF0">
    <property type="entry name" value="TRANSMEMBRANE PROTEIN 116"/>
    <property type="match status" value="1"/>
</dbReference>
<dbReference type="Pfam" id="PF11710">
    <property type="entry name" value="Git3"/>
    <property type="match status" value="1"/>
</dbReference>
<feature type="compositionally biased region" description="Basic and acidic residues" evidence="5">
    <location>
        <begin position="380"/>
        <end position="392"/>
    </location>
</feature>
<dbReference type="Gene3D" id="1.20.1070.10">
    <property type="entry name" value="Rhodopsin 7-helix transmembrane proteins"/>
    <property type="match status" value="1"/>
</dbReference>
<accession>A0AAV9WXP4</accession>
<proteinExistence type="predicted"/>
<feature type="region of interest" description="Disordered" evidence="5">
    <location>
        <begin position="339"/>
        <end position="401"/>
    </location>
</feature>
<dbReference type="SUPFAM" id="SSF81321">
    <property type="entry name" value="Family A G protein-coupled receptor-like"/>
    <property type="match status" value="1"/>
</dbReference>
<comment type="caution">
    <text evidence="8">The sequence shown here is derived from an EMBL/GenBank/DDBJ whole genome shotgun (WGS) entry which is preliminary data.</text>
</comment>
<keyword evidence="4 6" id="KW-0472">Membrane</keyword>
<evidence type="ECO:0000256" key="6">
    <source>
        <dbReference type="SAM" id="Phobius"/>
    </source>
</evidence>
<dbReference type="InterPro" id="IPR017452">
    <property type="entry name" value="GPCR_Rhodpsn_7TM"/>
</dbReference>